<dbReference type="EMBL" id="VSRR010085326">
    <property type="protein sequence ID" value="MPC90716.1"/>
    <property type="molecule type" value="Genomic_DNA"/>
</dbReference>
<evidence type="ECO:0000313" key="2">
    <source>
        <dbReference type="Proteomes" id="UP000324222"/>
    </source>
</evidence>
<organism evidence="1 2">
    <name type="scientific">Portunus trituberculatus</name>
    <name type="common">Swimming crab</name>
    <name type="synonym">Neptunus trituberculatus</name>
    <dbReference type="NCBI Taxonomy" id="210409"/>
    <lineage>
        <taxon>Eukaryota</taxon>
        <taxon>Metazoa</taxon>
        <taxon>Ecdysozoa</taxon>
        <taxon>Arthropoda</taxon>
        <taxon>Crustacea</taxon>
        <taxon>Multicrustacea</taxon>
        <taxon>Malacostraca</taxon>
        <taxon>Eumalacostraca</taxon>
        <taxon>Eucarida</taxon>
        <taxon>Decapoda</taxon>
        <taxon>Pleocyemata</taxon>
        <taxon>Brachyura</taxon>
        <taxon>Eubrachyura</taxon>
        <taxon>Portunoidea</taxon>
        <taxon>Portunidae</taxon>
        <taxon>Portuninae</taxon>
        <taxon>Portunus</taxon>
    </lineage>
</organism>
<proteinExistence type="predicted"/>
<protein>
    <submittedName>
        <fullName evidence="1">Uncharacterized protein</fullName>
    </submittedName>
</protein>
<reference evidence="1 2" key="1">
    <citation type="submission" date="2019-05" db="EMBL/GenBank/DDBJ databases">
        <title>Another draft genome of Portunus trituberculatus and its Hox gene families provides insights of decapod evolution.</title>
        <authorList>
            <person name="Jeong J.-H."/>
            <person name="Song I."/>
            <person name="Kim S."/>
            <person name="Choi T."/>
            <person name="Kim D."/>
            <person name="Ryu S."/>
            <person name="Kim W."/>
        </authorList>
    </citation>
    <scope>NUCLEOTIDE SEQUENCE [LARGE SCALE GENOMIC DNA]</scope>
    <source>
        <tissue evidence="1">Muscle</tissue>
    </source>
</reference>
<dbReference type="AlphaFoldDB" id="A0A5B7J9M5"/>
<dbReference type="Proteomes" id="UP000324222">
    <property type="component" value="Unassembled WGS sequence"/>
</dbReference>
<sequence>MNLFHQAFVMSLVTTPITPPRRAAPRQAAPRRCTSGTCILLPRTRYLGHELCAAMNGANGRTSFSEVLSAQH</sequence>
<keyword evidence="2" id="KW-1185">Reference proteome</keyword>
<comment type="caution">
    <text evidence="1">The sequence shown here is derived from an EMBL/GenBank/DDBJ whole genome shotgun (WGS) entry which is preliminary data.</text>
</comment>
<name>A0A5B7J9M5_PORTR</name>
<gene>
    <name evidence="1" type="ORF">E2C01_085713</name>
</gene>
<evidence type="ECO:0000313" key="1">
    <source>
        <dbReference type="EMBL" id="MPC90716.1"/>
    </source>
</evidence>
<accession>A0A5B7J9M5</accession>